<name>A0ABQ1F7Q2_9SPHN</name>
<gene>
    <name evidence="1" type="ORF">GCM10010923_08220</name>
</gene>
<dbReference type="EMBL" id="BMID01000001">
    <property type="protein sequence ID" value="GGA01868.1"/>
    <property type="molecule type" value="Genomic_DNA"/>
</dbReference>
<accession>A0ABQ1F7Q2</accession>
<keyword evidence="2" id="KW-1185">Reference proteome</keyword>
<proteinExistence type="predicted"/>
<reference evidence="2" key="1">
    <citation type="journal article" date="2019" name="Int. J. Syst. Evol. Microbiol.">
        <title>The Global Catalogue of Microorganisms (GCM) 10K type strain sequencing project: providing services to taxonomists for standard genome sequencing and annotation.</title>
        <authorList>
            <consortium name="The Broad Institute Genomics Platform"/>
            <consortium name="The Broad Institute Genome Sequencing Center for Infectious Disease"/>
            <person name="Wu L."/>
            <person name="Ma J."/>
        </authorList>
    </citation>
    <scope>NUCLEOTIDE SEQUENCE [LARGE SCALE GENOMIC DNA]</scope>
    <source>
        <strain evidence="2">CGMCC 1.15297</strain>
    </source>
</reference>
<dbReference type="Proteomes" id="UP000603317">
    <property type="component" value="Unassembled WGS sequence"/>
</dbReference>
<evidence type="ECO:0000313" key="2">
    <source>
        <dbReference type="Proteomes" id="UP000603317"/>
    </source>
</evidence>
<dbReference type="RefSeq" id="WP_229658073.1">
    <property type="nucleotide sequence ID" value="NZ_BMID01000001.1"/>
</dbReference>
<organism evidence="1 2">
    <name type="scientific">Blastomonas marina</name>
    <dbReference type="NCBI Taxonomy" id="1867408"/>
    <lineage>
        <taxon>Bacteria</taxon>
        <taxon>Pseudomonadati</taxon>
        <taxon>Pseudomonadota</taxon>
        <taxon>Alphaproteobacteria</taxon>
        <taxon>Sphingomonadales</taxon>
        <taxon>Sphingomonadaceae</taxon>
        <taxon>Blastomonas</taxon>
    </lineage>
</organism>
<comment type="caution">
    <text evidence="1">The sequence shown here is derived from an EMBL/GenBank/DDBJ whole genome shotgun (WGS) entry which is preliminary data.</text>
</comment>
<evidence type="ECO:0000313" key="1">
    <source>
        <dbReference type="EMBL" id="GGA01868.1"/>
    </source>
</evidence>
<sequence>MSGCTGQCREREYRYKKDRAERIVMQVNENVRVIPGENESQQEAEQRCRDAVRPTADEREAAARRVLAQYPETERQVCSAEGDETGGRCKCLFGRWGEFLPEDESRVVDGQTVTEEKWEARRIHATFERGDCKFRVWGHVQVKVRERFGICLDKELHEKVAYIPEWGVDLDDERLAHLSQASREKILAKLG</sequence>
<protein>
    <submittedName>
        <fullName evidence="1">Uncharacterized protein</fullName>
    </submittedName>
</protein>